<feature type="region of interest" description="Disordered" evidence="1">
    <location>
        <begin position="21"/>
        <end position="56"/>
    </location>
</feature>
<protein>
    <submittedName>
        <fullName evidence="2">Uncharacterized protein</fullName>
    </submittedName>
</protein>
<evidence type="ECO:0000313" key="3">
    <source>
        <dbReference type="Proteomes" id="UP000887300"/>
    </source>
</evidence>
<name>A0A8X8G9Z5_ACIFI</name>
<evidence type="ECO:0000313" key="2">
    <source>
        <dbReference type="EMBL" id="MBU2722937.1"/>
    </source>
</evidence>
<comment type="caution">
    <text evidence="2">The sequence shown here is derived from an EMBL/GenBank/DDBJ whole genome shotgun (WGS) entry which is preliminary data.</text>
</comment>
<reference evidence="2" key="1">
    <citation type="journal article" date="2021" name="ISME J.">
        <title>Genomic evolution of the class Acidithiobacillia: deep-branching Proteobacteria living in extreme acidic conditions.</title>
        <authorList>
            <person name="Moya-Beltran A."/>
            <person name="Beard S."/>
            <person name="Rojas-Villalobos C."/>
            <person name="Issotta F."/>
            <person name="Gallardo Y."/>
            <person name="Ulloa R."/>
            <person name="Giaveno A."/>
            <person name="Degli Esposti M."/>
            <person name="Johnson D.B."/>
            <person name="Quatrini R."/>
        </authorList>
    </citation>
    <scope>NUCLEOTIDE SEQUENCE</scope>
    <source>
        <strain evidence="2">DSM 583</strain>
    </source>
</reference>
<feature type="compositionally biased region" description="Polar residues" evidence="1">
    <location>
        <begin position="38"/>
        <end position="50"/>
    </location>
</feature>
<dbReference type="RefSeq" id="WP_215886108.1">
    <property type="nucleotide sequence ID" value="NZ_CP134225.1"/>
</dbReference>
<dbReference type="EMBL" id="JABBHS010000198">
    <property type="protein sequence ID" value="MBU2722937.1"/>
    <property type="molecule type" value="Genomic_DNA"/>
</dbReference>
<sequence length="120" mass="13450">MLLVIVIVALLAVVAIGHQAMSTQQQPRTPLKAPQRNAVAQPSKSSSTQVLEPVPFDDLLPDYPEAVEKKNANRNEELPQPAPVDDHYFNCIDWSVPFDNYAAERPDMDVEDFFMDKENA</sequence>
<proteinExistence type="predicted"/>
<dbReference type="Proteomes" id="UP000887300">
    <property type="component" value="Unassembled WGS sequence"/>
</dbReference>
<evidence type="ECO:0000256" key="1">
    <source>
        <dbReference type="SAM" id="MobiDB-lite"/>
    </source>
</evidence>
<gene>
    <name evidence="2" type="ORF">HF568_06875</name>
</gene>
<accession>A0A8X8G9Z5</accession>
<dbReference type="AlphaFoldDB" id="A0A8X8G9Z5"/>
<organism evidence="2 3">
    <name type="scientific">Acidithiobacillus ferridurans</name>
    <dbReference type="NCBI Taxonomy" id="1232575"/>
    <lineage>
        <taxon>Bacteria</taxon>
        <taxon>Pseudomonadati</taxon>
        <taxon>Pseudomonadota</taxon>
        <taxon>Acidithiobacillia</taxon>
        <taxon>Acidithiobacillales</taxon>
        <taxon>Acidithiobacillaceae</taxon>
        <taxon>Acidithiobacillus</taxon>
    </lineage>
</organism>